<feature type="coiled-coil region" evidence="1">
    <location>
        <begin position="61"/>
        <end position="88"/>
    </location>
</feature>
<proteinExistence type="predicted"/>
<evidence type="ECO:0000256" key="2">
    <source>
        <dbReference type="SAM" id="SignalP"/>
    </source>
</evidence>
<evidence type="ECO:0000313" key="3">
    <source>
        <dbReference type="EMBL" id="WNG46834.1"/>
    </source>
</evidence>
<dbReference type="Proteomes" id="UP001611383">
    <property type="component" value="Chromosome"/>
</dbReference>
<gene>
    <name evidence="3" type="ORF">F0U60_23945</name>
</gene>
<name>A0ABY9WUF0_9BACT</name>
<keyword evidence="4" id="KW-1185">Reference proteome</keyword>
<protein>
    <submittedName>
        <fullName evidence="3">Uncharacterized protein</fullName>
    </submittedName>
</protein>
<keyword evidence="1" id="KW-0175">Coiled coil</keyword>
<evidence type="ECO:0000256" key="1">
    <source>
        <dbReference type="SAM" id="Coils"/>
    </source>
</evidence>
<dbReference type="EMBL" id="CP043494">
    <property type="protein sequence ID" value="WNG46834.1"/>
    <property type="molecule type" value="Genomic_DNA"/>
</dbReference>
<feature type="chain" id="PRO_5045741341" evidence="2">
    <location>
        <begin position="29"/>
        <end position="294"/>
    </location>
</feature>
<organism evidence="3 4">
    <name type="scientific">Archangium minus</name>
    <dbReference type="NCBI Taxonomy" id="83450"/>
    <lineage>
        <taxon>Bacteria</taxon>
        <taxon>Pseudomonadati</taxon>
        <taxon>Myxococcota</taxon>
        <taxon>Myxococcia</taxon>
        <taxon>Myxococcales</taxon>
        <taxon>Cystobacterineae</taxon>
        <taxon>Archangiaceae</taxon>
        <taxon>Archangium</taxon>
    </lineage>
</organism>
<sequence length="294" mass="31435">MMSSHGVKRFTGRCLVGCVSLLAMPSLAQSTYVPTVAPPPSLTKAPAAPPAPVLVNAEMVINDLLSQIASQSRRLEQLLQEREALVARLASTGGQDANLARAVEHKDREVQDFVQRQGQLLSLAGAQGERLETLENGRRLFRFVVGAGVPVYRFPEFRLGASEPGTSPGRGGRVTGWEFDAFGGVAFLPVDLNSRDRRQTFSLGGMLGLGGNGFPGNLYAGLTFKVWVFYLNTGVNFRRATGGTAFSPTQSGFWQGPWTPAFFAGLSLDGEALLALQQVLPSKSSPEGLQVDPG</sequence>
<feature type="signal peptide" evidence="2">
    <location>
        <begin position="1"/>
        <end position="28"/>
    </location>
</feature>
<accession>A0ABY9WUF0</accession>
<keyword evidence="2" id="KW-0732">Signal</keyword>
<dbReference type="RefSeq" id="WP_395823619.1">
    <property type="nucleotide sequence ID" value="NZ_CP043494.1"/>
</dbReference>
<evidence type="ECO:0000313" key="4">
    <source>
        <dbReference type="Proteomes" id="UP001611383"/>
    </source>
</evidence>
<reference evidence="3 4" key="1">
    <citation type="submission" date="2019-08" db="EMBL/GenBank/DDBJ databases">
        <title>Archangium and Cystobacter genomes.</title>
        <authorList>
            <person name="Chen I.-C.K."/>
            <person name="Wielgoss S."/>
        </authorList>
    </citation>
    <scope>NUCLEOTIDE SEQUENCE [LARGE SCALE GENOMIC DNA]</scope>
    <source>
        <strain evidence="3 4">Cbm 6</strain>
    </source>
</reference>